<gene>
    <name evidence="2" type="ORF">BDW59DRAFT_139980</name>
</gene>
<proteinExistence type="predicted"/>
<accession>A0ABR4IVG8</accession>
<name>A0ABR4IVG8_9EURO</name>
<feature type="region of interest" description="Disordered" evidence="1">
    <location>
        <begin position="95"/>
        <end position="120"/>
    </location>
</feature>
<evidence type="ECO:0000313" key="3">
    <source>
        <dbReference type="Proteomes" id="UP001610335"/>
    </source>
</evidence>
<comment type="caution">
    <text evidence="2">The sequence shown here is derived from an EMBL/GenBank/DDBJ whole genome shotgun (WGS) entry which is preliminary data.</text>
</comment>
<evidence type="ECO:0000256" key="1">
    <source>
        <dbReference type="SAM" id="MobiDB-lite"/>
    </source>
</evidence>
<sequence>MFNLLEASPSSYLPFQAILLHLLFVSGADSIEHVLMLSSPLRLYGPWDMSHTRRASKGNGYYEASFIFATFAGMIMMPPREASICVQETMPSGCPSFREDDMERRHSSLEGGKTSETSGLPAETCISLTASAGLCVRPHRLTIERRISLGPQSRDKPWIANADHFVTSIKRLWLSI</sequence>
<reference evidence="2 3" key="1">
    <citation type="submission" date="2024-07" db="EMBL/GenBank/DDBJ databases">
        <title>Section-level genome sequencing and comparative genomics of Aspergillus sections Usti and Cavernicolus.</title>
        <authorList>
            <consortium name="Lawrence Berkeley National Laboratory"/>
            <person name="Nybo J.L."/>
            <person name="Vesth T.C."/>
            <person name="Theobald S."/>
            <person name="Frisvad J.C."/>
            <person name="Larsen T.O."/>
            <person name="Kjaerboelling I."/>
            <person name="Rothschild-Mancinelli K."/>
            <person name="Lyhne E.K."/>
            <person name="Kogle M.E."/>
            <person name="Barry K."/>
            <person name="Clum A."/>
            <person name="Na H."/>
            <person name="Ledsgaard L."/>
            <person name="Lin J."/>
            <person name="Lipzen A."/>
            <person name="Kuo A."/>
            <person name="Riley R."/>
            <person name="Mondo S."/>
            <person name="LaButti K."/>
            <person name="Haridas S."/>
            <person name="Pangalinan J."/>
            <person name="Salamov A.A."/>
            <person name="Simmons B.A."/>
            <person name="Magnuson J.K."/>
            <person name="Chen J."/>
            <person name="Drula E."/>
            <person name="Henrissat B."/>
            <person name="Wiebenga A."/>
            <person name="Lubbers R.J."/>
            <person name="Gomes A.C."/>
            <person name="Makela M.R."/>
            <person name="Stajich J."/>
            <person name="Grigoriev I.V."/>
            <person name="Mortensen U.H."/>
            <person name="De vries R.P."/>
            <person name="Baker S.E."/>
            <person name="Andersen M.R."/>
        </authorList>
    </citation>
    <scope>NUCLEOTIDE SEQUENCE [LARGE SCALE GENOMIC DNA]</scope>
    <source>
        <strain evidence="2 3">CBS 600.67</strain>
    </source>
</reference>
<dbReference type="EMBL" id="JBFXLS010000008">
    <property type="protein sequence ID" value="KAL2831759.1"/>
    <property type="molecule type" value="Genomic_DNA"/>
</dbReference>
<keyword evidence="3" id="KW-1185">Reference proteome</keyword>
<protein>
    <submittedName>
        <fullName evidence="2">Uncharacterized protein</fullName>
    </submittedName>
</protein>
<evidence type="ECO:0000313" key="2">
    <source>
        <dbReference type="EMBL" id="KAL2831759.1"/>
    </source>
</evidence>
<dbReference type="Proteomes" id="UP001610335">
    <property type="component" value="Unassembled WGS sequence"/>
</dbReference>
<organism evidence="2 3">
    <name type="scientific">Aspergillus cavernicola</name>
    <dbReference type="NCBI Taxonomy" id="176166"/>
    <lineage>
        <taxon>Eukaryota</taxon>
        <taxon>Fungi</taxon>
        <taxon>Dikarya</taxon>
        <taxon>Ascomycota</taxon>
        <taxon>Pezizomycotina</taxon>
        <taxon>Eurotiomycetes</taxon>
        <taxon>Eurotiomycetidae</taxon>
        <taxon>Eurotiales</taxon>
        <taxon>Aspergillaceae</taxon>
        <taxon>Aspergillus</taxon>
        <taxon>Aspergillus subgen. Nidulantes</taxon>
    </lineage>
</organism>
<feature type="compositionally biased region" description="Basic and acidic residues" evidence="1">
    <location>
        <begin position="97"/>
        <end position="108"/>
    </location>
</feature>